<dbReference type="RefSeq" id="WP_345188057.1">
    <property type="nucleotide sequence ID" value="NZ_BAABGP010000019.1"/>
</dbReference>
<evidence type="ECO:0000313" key="3">
    <source>
        <dbReference type="EMBL" id="GAA4488734.1"/>
    </source>
</evidence>
<proteinExistence type="predicted"/>
<sequence length="239" mass="24623">MVRDDPRPRTLALTGVLAAVTVVACLLMAIASLQGVPRFGDIGGLPRRPATAPASGPTQLPGIAGVDPLPDSPVLGTIVAVIEIVVILGAALLVLWLFWRVARALWAARPLSRQDGGGATAGLGEAATAGDEAVDAGAIRAATANAQQAIDAHADPGDAIVAAWVHLEEASARAGRARALSETPAEFAVRILRRRAGLDAELGTLLGLYESVRFGGGRADEGQRATARRCLAAIEEGWR</sequence>
<protein>
    <recommendedName>
        <fullName evidence="2">Protein-glutamine gamma-glutamyltransferase-like C-terminal domain-containing protein</fullName>
    </recommendedName>
</protein>
<evidence type="ECO:0000313" key="4">
    <source>
        <dbReference type="Proteomes" id="UP001500731"/>
    </source>
</evidence>
<gene>
    <name evidence="3" type="ORF">GCM10023171_28730</name>
</gene>
<keyword evidence="1" id="KW-1133">Transmembrane helix</keyword>
<organism evidence="3 4">
    <name type="scientific">Microbacterium panaciterrae</name>
    <dbReference type="NCBI Taxonomy" id="985759"/>
    <lineage>
        <taxon>Bacteria</taxon>
        <taxon>Bacillati</taxon>
        <taxon>Actinomycetota</taxon>
        <taxon>Actinomycetes</taxon>
        <taxon>Micrococcales</taxon>
        <taxon>Microbacteriaceae</taxon>
        <taxon>Microbacterium</taxon>
    </lineage>
</organism>
<accession>A0ABP8PJJ9</accession>
<dbReference type="PROSITE" id="PS51257">
    <property type="entry name" value="PROKAR_LIPOPROTEIN"/>
    <property type="match status" value="1"/>
</dbReference>
<name>A0ABP8PJJ9_9MICO</name>
<reference evidence="4" key="1">
    <citation type="journal article" date="2019" name="Int. J. Syst. Evol. Microbiol.">
        <title>The Global Catalogue of Microorganisms (GCM) 10K type strain sequencing project: providing services to taxonomists for standard genome sequencing and annotation.</title>
        <authorList>
            <consortium name="The Broad Institute Genomics Platform"/>
            <consortium name="The Broad Institute Genome Sequencing Center for Infectious Disease"/>
            <person name="Wu L."/>
            <person name="Ma J."/>
        </authorList>
    </citation>
    <scope>NUCLEOTIDE SEQUENCE [LARGE SCALE GENOMIC DNA]</scope>
    <source>
        <strain evidence="4">JCM 17839</strain>
    </source>
</reference>
<feature type="transmembrane region" description="Helical" evidence="1">
    <location>
        <begin position="74"/>
        <end position="99"/>
    </location>
</feature>
<keyword evidence="1" id="KW-0812">Transmembrane</keyword>
<evidence type="ECO:0000259" key="2">
    <source>
        <dbReference type="Pfam" id="PF13559"/>
    </source>
</evidence>
<comment type="caution">
    <text evidence="3">The sequence shown here is derived from an EMBL/GenBank/DDBJ whole genome shotgun (WGS) entry which is preliminary data.</text>
</comment>
<feature type="domain" description="Protein-glutamine gamma-glutamyltransferase-like C-terminal" evidence="2">
    <location>
        <begin position="163"/>
        <end position="231"/>
    </location>
</feature>
<dbReference type="Proteomes" id="UP001500731">
    <property type="component" value="Unassembled WGS sequence"/>
</dbReference>
<keyword evidence="4" id="KW-1185">Reference proteome</keyword>
<dbReference type="EMBL" id="BAABGP010000019">
    <property type="protein sequence ID" value="GAA4488734.1"/>
    <property type="molecule type" value="Genomic_DNA"/>
</dbReference>
<keyword evidence="1" id="KW-0472">Membrane</keyword>
<dbReference type="Pfam" id="PF13559">
    <property type="entry name" value="DUF4129"/>
    <property type="match status" value="1"/>
</dbReference>
<feature type="transmembrane region" description="Helical" evidence="1">
    <location>
        <begin position="12"/>
        <end position="33"/>
    </location>
</feature>
<dbReference type="InterPro" id="IPR025403">
    <property type="entry name" value="TgpA-like_C"/>
</dbReference>
<evidence type="ECO:0000256" key="1">
    <source>
        <dbReference type="SAM" id="Phobius"/>
    </source>
</evidence>